<keyword evidence="14" id="KW-0812">Transmembrane</keyword>
<evidence type="ECO:0000256" key="3">
    <source>
        <dbReference type="ARBA" id="ARBA00022670"/>
    </source>
</evidence>
<dbReference type="GO" id="GO:0004222">
    <property type="term" value="F:metalloendopeptidase activity"/>
    <property type="evidence" value="ECO:0007669"/>
    <property type="project" value="UniProtKB-UniRule"/>
</dbReference>
<keyword evidence="6 11" id="KW-0378">Hydrolase</keyword>
<dbReference type="GO" id="GO:0008270">
    <property type="term" value="F:zinc ion binding"/>
    <property type="evidence" value="ECO:0007669"/>
    <property type="project" value="UniProtKB-UniRule"/>
</dbReference>
<dbReference type="InterPro" id="IPR000152">
    <property type="entry name" value="EGF-type_Asp/Asn_hydroxyl_site"/>
</dbReference>
<dbReference type="InterPro" id="IPR001881">
    <property type="entry name" value="EGF-like_Ca-bd_dom"/>
</dbReference>
<dbReference type="Gene3D" id="2.60.120.290">
    <property type="entry name" value="Spermadhesin, CUB domain"/>
    <property type="match status" value="5"/>
</dbReference>
<dbReference type="CDD" id="cd00041">
    <property type="entry name" value="CUB"/>
    <property type="match status" value="5"/>
</dbReference>
<feature type="region of interest" description="Disordered" evidence="13">
    <location>
        <begin position="601"/>
        <end position="622"/>
    </location>
</feature>
<dbReference type="PROSITE" id="PS01180">
    <property type="entry name" value="CUB"/>
    <property type="match status" value="5"/>
</dbReference>
<sequence length="1568" mass="177408">MLHRTSSRKTDFNCLSSLTVNTLILFVLFPLGYCYSASTTIGGRMRNSDDSVTRERLIRRRQLSLNASLLGTHLGPHLFHLKNPTRNYWNQGSVMMFEPERTLEEIYPNDPYLDPCKADGFMGDAALTDSEVESMVARYGHVQSQPLQQWDDRTKPDSRHGQNRSQSSSHSANPPQQRPSQTKGETLLSTIKDPGISTLTGRQSRWRNSRHRRRGGRDRSRPTVPDRNTGMTLDKQPRAARTANHSRRRTDALRSWRQSKIRRKQRDQIQQQRPNDTILRSPGNLSGHGAQEEPKRRVRRAATAYKSRTWPYGVIPYIIQANFSSETKATIMKAMRHWENHTCLSFVEREPHHKSYIIFTVKACGCCSYVGRRSEDEPQAISIGKNCDKKGIVIHELGHVIGFWHEHTRPDRDDHVEILLENVVEGQDFNFKKMDSGEVNSLREPYDYSSVMHYAKGTFAKPNKDETIRPKACCPRPLIGQRIQLSPGDVRQTNKLYGCPTCGWTLLESSGIFASPQMDWYVQESGYRSGSVPEIDLDILTDPSSFYHPLTEDVVGHRLPGMVSDDATVPQKGGKRQKPPGPPYLADDMWKVGKTHSGSLKNRERLHINGRPSSGSSMRSHASSLGFSSAGPLFCQWRITVAMGERIYLNFTHMDIFSPVSLHPVDDQPQTVERALALSRNSPLTCTNDYVEVRDGYYSGSPLIGRYCGKKLPPTLISSKSRLWIEYRRSAGSLSTGFVAEYQAICGGEVVQEEGIITSPSYPEFYKPNKECIWKIVVPVGFSVALTFQSFDIEKHDNCVYDFLEIRDGLAETSPLLKKLCGSNLPTPIKSTNNMMYVRFVSDSSVEKQGFTAKFQKEFDECKTTKHGCQHICVNTLGGYRCQCEIGYELHPDGKRCEDACGGVINAANGTVQTPGYPNEYPPNKNCIWKIVAAPKSTIFLNFTHFDLEGKNKACNYDFINVYSGSQQNQQKIGTFCGKNLPAPITSHTNELSIEFYTDGSVQKTGFRAVFFTDLDECAENNGGCQHICRNTIGSYYCECRPGFKVHGRFNCKEIGISAGCQQDISTPEGELRTPNWPSEYPARQSCKWRITATPGHRVKLVFDAFEIESHQQCMYDRVVAYDGLTTDAPQLGRFCGSRKPPPIISSQNTLLLAFNADGSVQRKGFRAQHSTVCGGELRAELTSQNLFSHAKFGDLDYPVNQQCFWTINASLKNYTILLRFSFFEIEEETLCTYDYVKLFDGTDGSSQRLGEYCGRKIPPDTYADSGSLHLQFYTDDTISGKGFHAQYMLVPYNSAEHQTRMNTLAKGADMVSVHRLDPHSRPIEMIQQYHQPMYNRRRVSTNTHVHMAETPMPVAYDNKISRSAFASSSRKHPKGGHRTPYYGNGLVSSAHSSFSPSRLSPPRRSMQYSGWPIEQGRSWNSGRSVTSRPLQYSNYQYNRRIPTVYGHFRRRQNTAPVRTSQQQSSRHQSSHFVPTQREGAEKSIISAYRTDGHGESRPNSWTVSAQSSSLLARNYYQQQYPQLRPDTEYGIHEVNVGTGFYVPPLVRPQDSPAYTERKIREHAVGWH</sequence>
<feature type="region of interest" description="Disordered" evidence="13">
    <location>
        <begin position="565"/>
        <end position="589"/>
    </location>
</feature>
<dbReference type="GO" id="GO:0004252">
    <property type="term" value="F:serine-type endopeptidase activity"/>
    <property type="evidence" value="ECO:0007669"/>
    <property type="project" value="TreeGrafter"/>
</dbReference>
<evidence type="ECO:0000256" key="10">
    <source>
        <dbReference type="PROSITE-ProRule" id="PRU00076"/>
    </source>
</evidence>
<dbReference type="FunFam" id="2.60.120.290:FF:000052">
    <property type="entry name" value="Metalloendopeptidase"/>
    <property type="match status" value="1"/>
</dbReference>
<dbReference type="FunFam" id="2.60.120.290:FF:000005">
    <property type="entry name" value="Procollagen C-endopeptidase enhancer 1"/>
    <property type="match status" value="1"/>
</dbReference>
<dbReference type="CDD" id="cd00054">
    <property type="entry name" value="EGF_CA"/>
    <property type="match status" value="1"/>
</dbReference>
<feature type="domain" description="Peptidase M12A" evidence="17">
    <location>
        <begin position="301"/>
        <end position="500"/>
    </location>
</feature>
<keyword evidence="5" id="KW-0677">Repeat</keyword>
<dbReference type="PROSITE" id="PS00010">
    <property type="entry name" value="ASX_HYDROXYL"/>
    <property type="match status" value="2"/>
</dbReference>
<dbReference type="PANTHER" id="PTHR24255:SF31">
    <property type="entry name" value="CUBILIN-LIKE PROTEIN"/>
    <property type="match status" value="1"/>
</dbReference>
<feature type="compositionally biased region" description="Polar residues" evidence="13">
    <location>
        <begin position="163"/>
        <end position="189"/>
    </location>
</feature>
<dbReference type="InterPro" id="IPR000742">
    <property type="entry name" value="EGF"/>
</dbReference>
<evidence type="ECO:0000256" key="12">
    <source>
        <dbReference type="RuleBase" id="RU361183"/>
    </source>
</evidence>
<feature type="binding site" evidence="11">
    <location>
        <position position="399"/>
    </location>
    <ligand>
        <name>Zn(2+)</name>
        <dbReference type="ChEBI" id="CHEBI:29105"/>
        <note>catalytic</note>
    </ligand>
</feature>
<feature type="disulfide bond" evidence="11">
    <location>
        <begin position="366"/>
        <end position="367"/>
    </location>
</feature>
<reference evidence="18" key="1">
    <citation type="submission" date="2016-01" db="EMBL/GenBank/DDBJ databases">
        <title>Reference transcriptome for the parasite Schistocephalus solidus: insights into the molecular evolution of parasitism.</title>
        <authorList>
            <person name="Hebert F.O."/>
            <person name="Grambauer S."/>
            <person name="Barber I."/>
            <person name="Landry C.R."/>
            <person name="Aubin-Horth N."/>
        </authorList>
    </citation>
    <scope>NUCLEOTIDE SEQUENCE</scope>
</reference>
<dbReference type="SMART" id="SM00042">
    <property type="entry name" value="CUB"/>
    <property type="match status" value="5"/>
</dbReference>
<proteinExistence type="predicted"/>
<dbReference type="SMART" id="SM00179">
    <property type="entry name" value="EGF_CA"/>
    <property type="match status" value="2"/>
</dbReference>
<dbReference type="GO" id="GO:0030154">
    <property type="term" value="P:cell differentiation"/>
    <property type="evidence" value="ECO:0007669"/>
    <property type="project" value="UniProtKB-ARBA"/>
</dbReference>
<dbReference type="Gene3D" id="2.10.25.10">
    <property type="entry name" value="Laminin"/>
    <property type="match status" value="2"/>
</dbReference>
<accession>A0A0X3NJV3</accession>
<keyword evidence="9 11" id="KW-1015">Disulfide bond</keyword>
<dbReference type="Pfam" id="PF01400">
    <property type="entry name" value="Astacin"/>
    <property type="match status" value="1"/>
</dbReference>
<keyword evidence="7 11" id="KW-0862">Zinc</keyword>
<dbReference type="EC" id="3.4.24.-" evidence="12"/>
<organism evidence="18">
    <name type="scientific">Schistocephalus solidus</name>
    <name type="common">Tapeworm</name>
    <dbReference type="NCBI Taxonomy" id="70667"/>
    <lineage>
        <taxon>Eukaryota</taxon>
        <taxon>Metazoa</taxon>
        <taxon>Spiralia</taxon>
        <taxon>Lophotrochozoa</taxon>
        <taxon>Platyhelminthes</taxon>
        <taxon>Cestoda</taxon>
        <taxon>Eucestoda</taxon>
        <taxon>Diphyllobothriidea</taxon>
        <taxon>Diphyllobothriidae</taxon>
        <taxon>Schistocephalus</taxon>
    </lineage>
</organism>
<feature type="transmembrane region" description="Helical" evidence="14">
    <location>
        <begin position="12"/>
        <end position="33"/>
    </location>
</feature>
<dbReference type="PROSITE" id="PS51864">
    <property type="entry name" value="ASTACIN"/>
    <property type="match status" value="1"/>
</dbReference>
<keyword evidence="2 10" id="KW-0245">EGF-like domain</keyword>
<keyword evidence="8 11" id="KW-0482">Metalloprotease</keyword>
<keyword evidence="14" id="KW-1133">Transmembrane helix</keyword>
<dbReference type="InterPro" id="IPR001506">
    <property type="entry name" value="Peptidase_M12A"/>
</dbReference>
<dbReference type="SUPFAM" id="SSF57196">
    <property type="entry name" value="EGF/Laminin"/>
    <property type="match status" value="2"/>
</dbReference>
<keyword evidence="14" id="KW-0472">Membrane</keyword>
<feature type="region of interest" description="Disordered" evidence="13">
    <location>
        <begin position="143"/>
        <end position="298"/>
    </location>
</feature>
<feature type="domain" description="CUB" evidence="15">
    <location>
        <begin position="1174"/>
        <end position="1291"/>
    </location>
</feature>
<evidence type="ECO:0000256" key="4">
    <source>
        <dbReference type="ARBA" id="ARBA00022723"/>
    </source>
</evidence>
<feature type="binding site" evidence="11">
    <location>
        <position position="395"/>
    </location>
    <ligand>
        <name>Zn(2+)</name>
        <dbReference type="ChEBI" id="CHEBI:29105"/>
        <note>catalytic</note>
    </ligand>
</feature>
<dbReference type="GO" id="GO:0006508">
    <property type="term" value="P:proteolysis"/>
    <property type="evidence" value="ECO:0007669"/>
    <property type="project" value="UniProtKB-KW"/>
</dbReference>
<dbReference type="PROSITE" id="PS50026">
    <property type="entry name" value="EGF_3"/>
    <property type="match status" value="2"/>
</dbReference>
<evidence type="ECO:0000256" key="11">
    <source>
        <dbReference type="PROSITE-ProRule" id="PRU01211"/>
    </source>
</evidence>
<comment type="caution">
    <text evidence="10">Lacks conserved residue(s) required for the propagation of feature annotation.</text>
</comment>
<feature type="region of interest" description="Disordered" evidence="13">
    <location>
        <begin position="1454"/>
        <end position="1480"/>
    </location>
</feature>
<feature type="binding site" evidence="11">
    <location>
        <position position="405"/>
    </location>
    <ligand>
        <name>Zn(2+)</name>
        <dbReference type="ChEBI" id="CHEBI:29105"/>
        <note>catalytic</note>
    </ligand>
</feature>
<evidence type="ECO:0000259" key="16">
    <source>
        <dbReference type="PROSITE" id="PS50026"/>
    </source>
</evidence>
<dbReference type="PRINTS" id="PR00480">
    <property type="entry name" value="ASTACIN"/>
</dbReference>
<feature type="domain" description="EGF-like" evidence="16">
    <location>
        <begin position="1014"/>
        <end position="1053"/>
    </location>
</feature>
<evidence type="ECO:0000313" key="18">
    <source>
        <dbReference type="EMBL" id="JAP40264.1"/>
    </source>
</evidence>
<dbReference type="GO" id="GO:0005615">
    <property type="term" value="C:extracellular space"/>
    <property type="evidence" value="ECO:0007669"/>
    <property type="project" value="TreeGrafter"/>
</dbReference>
<dbReference type="InterPro" id="IPR035914">
    <property type="entry name" value="Sperma_CUB_dom_sf"/>
</dbReference>
<protein>
    <recommendedName>
        <fullName evidence="12">Metalloendopeptidase</fullName>
        <ecNumber evidence="12">3.4.24.-</ecNumber>
    </recommendedName>
</protein>
<dbReference type="Gene3D" id="3.40.390.10">
    <property type="entry name" value="Collagenase (Catalytic Domain)"/>
    <property type="match status" value="1"/>
</dbReference>
<feature type="domain" description="EGF-like" evidence="16">
    <location>
        <begin position="858"/>
        <end position="898"/>
    </location>
</feature>
<dbReference type="InterPro" id="IPR000859">
    <property type="entry name" value="CUB_dom"/>
</dbReference>
<dbReference type="InterPro" id="IPR006026">
    <property type="entry name" value="Peptidase_Metallo"/>
</dbReference>
<dbReference type="SUPFAM" id="SSF49854">
    <property type="entry name" value="Spermadhesin, CUB domain"/>
    <property type="match status" value="5"/>
</dbReference>
<feature type="compositionally biased region" description="Low complexity" evidence="13">
    <location>
        <begin position="1461"/>
        <end position="1472"/>
    </location>
</feature>
<keyword evidence="3 11" id="KW-0645">Protease</keyword>
<feature type="active site" evidence="11">
    <location>
        <position position="396"/>
    </location>
</feature>
<dbReference type="EMBL" id="GEEE01022961">
    <property type="protein sequence ID" value="JAP40264.1"/>
    <property type="molecule type" value="Transcribed_RNA"/>
</dbReference>
<feature type="domain" description="CUB" evidence="15">
    <location>
        <begin position="1061"/>
        <end position="1173"/>
    </location>
</feature>
<evidence type="ECO:0000256" key="6">
    <source>
        <dbReference type="ARBA" id="ARBA00022801"/>
    </source>
</evidence>
<evidence type="ECO:0000256" key="2">
    <source>
        <dbReference type="ARBA" id="ARBA00022536"/>
    </source>
</evidence>
<keyword evidence="1" id="KW-0217">Developmental protein</keyword>
<dbReference type="Pfam" id="PF14670">
    <property type="entry name" value="FXa_inhibition"/>
    <property type="match status" value="2"/>
</dbReference>
<dbReference type="GO" id="GO:0005509">
    <property type="term" value="F:calcium ion binding"/>
    <property type="evidence" value="ECO:0007669"/>
    <property type="project" value="InterPro"/>
</dbReference>
<dbReference type="PROSITE" id="PS01187">
    <property type="entry name" value="EGF_CA"/>
    <property type="match status" value="2"/>
</dbReference>
<keyword evidence="4 11" id="KW-0479">Metal-binding</keyword>
<dbReference type="FunFam" id="2.60.120.290:FF:000013">
    <property type="entry name" value="Membrane frizzled-related protein"/>
    <property type="match status" value="2"/>
</dbReference>
<evidence type="ECO:0000259" key="15">
    <source>
        <dbReference type="PROSITE" id="PS01180"/>
    </source>
</evidence>
<feature type="domain" description="CUB" evidence="15">
    <location>
        <begin position="614"/>
        <end position="745"/>
    </location>
</feature>
<feature type="domain" description="CUB" evidence="15">
    <location>
        <begin position="901"/>
        <end position="1014"/>
    </location>
</feature>
<dbReference type="SMART" id="SM00181">
    <property type="entry name" value="EGF"/>
    <property type="match status" value="2"/>
</dbReference>
<feature type="compositionally biased region" description="Low complexity" evidence="13">
    <location>
        <begin position="613"/>
        <end position="622"/>
    </location>
</feature>
<feature type="compositionally biased region" description="Basic and acidic residues" evidence="13">
    <location>
        <begin position="150"/>
        <end position="160"/>
    </location>
</feature>
<evidence type="ECO:0000256" key="5">
    <source>
        <dbReference type="ARBA" id="ARBA00022737"/>
    </source>
</evidence>
<dbReference type="InterPro" id="IPR018097">
    <property type="entry name" value="EGF_Ca-bd_CS"/>
</dbReference>
<gene>
    <name evidence="18" type="ORF">TR145956</name>
</gene>
<dbReference type="SMART" id="SM00235">
    <property type="entry name" value="ZnMc"/>
    <property type="match status" value="1"/>
</dbReference>
<feature type="domain" description="CUB" evidence="15">
    <location>
        <begin position="746"/>
        <end position="858"/>
    </location>
</feature>
<evidence type="ECO:0000256" key="8">
    <source>
        <dbReference type="ARBA" id="ARBA00023049"/>
    </source>
</evidence>
<dbReference type="InterPro" id="IPR024079">
    <property type="entry name" value="MetalloPept_cat_dom_sf"/>
</dbReference>
<dbReference type="FunFam" id="2.10.25.10:FF:000010">
    <property type="entry name" value="Pro-epidermal growth factor"/>
    <property type="match status" value="1"/>
</dbReference>
<feature type="compositionally biased region" description="Basic residues" evidence="13">
    <location>
        <begin position="204"/>
        <end position="216"/>
    </location>
</feature>
<dbReference type="PROSITE" id="PS01186">
    <property type="entry name" value="EGF_2"/>
    <property type="match status" value="2"/>
</dbReference>
<comment type="cofactor">
    <cofactor evidence="11 12">
        <name>Zn(2+)</name>
        <dbReference type="ChEBI" id="CHEBI:29105"/>
    </cofactor>
    <text evidence="11 12">Binds 1 zinc ion per subunit.</text>
</comment>
<dbReference type="PANTHER" id="PTHR24255">
    <property type="entry name" value="COMPLEMENT COMPONENT 1, S SUBCOMPONENT-RELATED"/>
    <property type="match status" value="1"/>
</dbReference>
<dbReference type="Pfam" id="PF00431">
    <property type="entry name" value="CUB"/>
    <property type="match status" value="5"/>
</dbReference>
<evidence type="ECO:0000256" key="9">
    <source>
        <dbReference type="ARBA" id="ARBA00023157"/>
    </source>
</evidence>
<evidence type="ECO:0000259" key="17">
    <source>
        <dbReference type="PROSITE" id="PS51864"/>
    </source>
</evidence>
<evidence type="ECO:0000256" key="13">
    <source>
        <dbReference type="SAM" id="MobiDB-lite"/>
    </source>
</evidence>
<evidence type="ECO:0000256" key="7">
    <source>
        <dbReference type="ARBA" id="ARBA00022833"/>
    </source>
</evidence>
<name>A0A0X3NJV3_SCHSO</name>
<evidence type="ECO:0000256" key="14">
    <source>
        <dbReference type="SAM" id="Phobius"/>
    </source>
</evidence>
<dbReference type="SUPFAM" id="SSF55486">
    <property type="entry name" value="Metalloproteases ('zincins'), catalytic domain"/>
    <property type="match status" value="1"/>
</dbReference>
<evidence type="ECO:0000256" key="1">
    <source>
        <dbReference type="ARBA" id="ARBA00022473"/>
    </source>
</evidence>